<dbReference type="InterPro" id="IPR036291">
    <property type="entry name" value="NAD(P)-bd_dom_sf"/>
</dbReference>
<dbReference type="AlphaFoldDB" id="A0A9E7UA34"/>
<dbReference type="GO" id="GO:0016491">
    <property type="term" value="F:oxidoreductase activity"/>
    <property type="evidence" value="ECO:0007669"/>
    <property type="project" value="UniProtKB-KW"/>
</dbReference>
<dbReference type="SUPFAM" id="SSF51735">
    <property type="entry name" value="NAD(P)-binding Rossmann-fold domains"/>
    <property type="match status" value="1"/>
</dbReference>
<evidence type="ECO:0000313" key="2">
    <source>
        <dbReference type="EMBL" id="UWM53449.1"/>
    </source>
</evidence>
<dbReference type="Proteomes" id="UP001057580">
    <property type="component" value="Chromosome"/>
</dbReference>
<keyword evidence="3" id="KW-1185">Reference proteome</keyword>
<keyword evidence="1" id="KW-0560">Oxidoreductase</keyword>
<dbReference type="InterPro" id="IPR002347">
    <property type="entry name" value="SDR_fam"/>
</dbReference>
<dbReference type="Gene3D" id="3.40.50.720">
    <property type="entry name" value="NAD(P)-binding Rossmann-like Domain"/>
    <property type="match status" value="1"/>
</dbReference>
<organism evidence="2 3">
    <name type="scientific">Salinirubellus salinus</name>
    <dbReference type="NCBI Taxonomy" id="1364945"/>
    <lineage>
        <taxon>Archaea</taxon>
        <taxon>Methanobacteriati</taxon>
        <taxon>Methanobacteriota</taxon>
        <taxon>Stenosarchaea group</taxon>
        <taxon>Halobacteria</taxon>
        <taxon>Halobacteriales</taxon>
        <taxon>Natronomonadaceae</taxon>
        <taxon>Salinirubellus</taxon>
    </lineage>
</organism>
<reference evidence="2" key="1">
    <citation type="submission" date="2022-09" db="EMBL/GenBank/DDBJ databases">
        <title>Diverse halophilic archaea isolated from saline environments.</title>
        <authorList>
            <person name="Cui H.-L."/>
        </authorList>
    </citation>
    <scope>NUCLEOTIDE SEQUENCE</scope>
    <source>
        <strain evidence="2">ZS-35-S2</strain>
    </source>
</reference>
<dbReference type="KEGG" id="ssai:N0B31_15040"/>
<dbReference type="PANTHER" id="PTHR43157">
    <property type="entry name" value="PHOSPHATIDYLINOSITOL-GLYCAN BIOSYNTHESIS CLASS F PROTEIN-RELATED"/>
    <property type="match status" value="1"/>
</dbReference>
<gene>
    <name evidence="2" type="ORF">N0B31_15040</name>
</gene>
<sequence length="144" mass="15426">MKAYLRSKTANLMWTYELARRLEGTGITVNAVNPGDADTQLQQESLSAAPLPMRVIGIVMTPLMRLLMDVSPESAAYSSVHAATSNELTGMTGLYLDTKGKPDSSSSISRDEGLAADLWEIAANRVGVDLYGEPSETMTGDVVT</sequence>
<evidence type="ECO:0000256" key="1">
    <source>
        <dbReference type="ARBA" id="ARBA00023002"/>
    </source>
</evidence>
<dbReference type="RefSeq" id="WP_260592443.1">
    <property type="nucleotide sequence ID" value="NZ_CP104003.1"/>
</dbReference>
<accession>A0A9E7UA34</accession>
<dbReference type="Pfam" id="PF00106">
    <property type="entry name" value="adh_short"/>
    <property type="match status" value="1"/>
</dbReference>
<dbReference type="GeneID" id="74943764"/>
<protein>
    <submittedName>
        <fullName evidence="2">SDR family NAD(P)-dependent oxidoreductase</fullName>
    </submittedName>
</protein>
<evidence type="ECO:0000313" key="3">
    <source>
        <dbReference type="Proteomes" id="UP001057580"/>
    </source>
</evidence>
<name>A0A9E7UA34_9EURY</name>
<proteinExistence type="predicted"/>
<dbReference type="EMBL" id="CP104003">
    <property type="protein sequence ID" value="UWM53449.1"/>
    <property type="molecule type" value="Genomic_DNA"/>
</dbReference>
<dbReference type="PANTHER" id="PTHR43157:SF31">
    <property type="entry name" value="PHOSPHATIDYLINOSITOL-GLYCAN BIOSYNTHESIS CLASS F PROTEIN"/>
    <property type="match status" value="1"/>
</dbReference>